<reference evidence="2 3" key="1">
    <citation type="journal article" date="2018" name="BMC Genomics">
        <title>Genomic evidence for intraspecific hybridization in a clonal and extremely halotolerant yeast.</title>
        <authorList>
            <person name="Gostincar C."/>
            <person name="Stajich J.E."/>
            <person name="Zupancic J."/>
            <person name="Zalar P."/>
            <person name="Gunde-Cimerman N."/>
        </authorList>
    </citation>
    <scope>NUCLEOTIDE SEQUENCE [LARGE SCALE GENOMIC DNA]</scope>
    <source>
        <strain evidence="2 3">EXF-171</strain>
    </source>
</reference>
<dbReference type="Proteomes" id="UP000281468">
    <property type="component" value="Unassembled WGS sequence"/>
</dbReference>
<gene>
    <name evidence="2" type="ORF">D0862_00091</name>
</gene>
<keyword evidence="1" id="KW-0472">Membrane</keyword>
<dbReference type="Pfam" id="PF11735">
    <property type="entry name" value="CAP59_mtransfer"/>
    <property type="match status" value="1"/>
</dbReference>
<evidence type="ECO:0000256" key="1">
    <source>
        <dbReference type="SAM" id="Phobius"/>
    </source>
</evidence>
<dbReference type="PANTHER" id="PTHR34144:SF7">
    <property type="entry name" value="EXPORT PROTEIN (CAP59), PUTATIVE (AFU_ORTHOLOGUE AFUA_7G05020)-RELATED"/>
    <property type="match status" value="1"/>
</dbReference>
<dbReference type="InterPro" id="IPR021047">
    <property type="entry name" value="Mannosyltransferase_CMT1"/>
</dbReference>
<accession>A0A3M7HZS6</accession>
<proteinExistence type="predicted"/>
<protein>
    <recommendedName>
        <fullName evidence="4">Polysaccharide export protein</fullName>
    </recommendedName>
</protein>
<name>A0A3M7HZS6_HORWE</name>
<keyword evidence="1" id="KW-1133">Transmembrane helix</keyword>
<dbReference type="AlphaFoldDB" id="A0A3M7HZS6"/>
<organism evidence="2 3">
    <name type="scientific">Hortaea werneckii</name>
    <name type="common">Black yeast</name>
    <name type="synonym">Cladosporium werneckii</name>
    <dbReference type="NCBI Taxonomy" id="91943"/>
    <lineage>
        <taxon>Eukaryota</taxon>
        <taxon>Fungi</taxon>
        <taxon>Dikarya</taxon>
        <taxon>Ascomycota</taxon>
        <taxon>Pezizomycotina</taxon>
        <taxon>Dothideomycetes</taxon>
        <taxon>Dothideomycetidae</taxon>
        <taxon>Mycosphaerellales</taxon>
        <taxon>Teratosphaeriaceae</taxon>
        <taxon>Hortaea</taxon>
    </lineage>
</organism>
<evidence type="ECO:0008006" key="4">
    <source>
        <dbReference type="Google" id="ProtNLM"/>
    </source>
</evidence>
<keyword evidence="1" id="KW-0812">Transmembrane</keyword>
<evidence type="ECO:0000313" key="2">
    <source>
        <dbReference type="EMBL" id="RMZ18763.1"/>
    </source>
</evidence>
<sequence>MSFYNPDSRPTPDSTLPRPQYVEAARLVCQHDNMLLRLHRKRTALIRLTKLLFLFVLLWTVYETSHTKSMIRKEATSAVPPFGQEKIFIASILWTDEALLRKHWAPAIAELAREIGPERVFVSIYEGGSLDDTKGVLELLKTDLEASGIRHRIVLDETTHKDEVERSPAKNGWIQMPLQKSYRQNWTDWFTLDQGTWVPRRIPYLARTRNQAMEPLYELKRAGETFDRVLWLNDVVFDVNDIRRLLATRNGDYAAACALDFKHPPYFYDFFATRDADGFEPLMARWPYFRSPASREALARGLPAPVTSCWNGIVAFDAGPFYDVEKPLAFRGIPDSLAVEHLEGSECCLIHADNHLAQTKGVWINPHVRVAYNTSEYERVSASREGDWPSSFEVMTGLWRNRFKRWLTTSSPVNQRVADKVINWLHADYVHAEPGEFCIIDEMQVMLWNGWGHA</sequence>
<evidence type="ECO:0000313" key="3">
    <source>
        <dbReference type="Proteomes" id="UP000281468"/>
    </source>
</evidence>
<dbReference type="VEuPathDB" id="FungiDB:BTJ68_01031"/>
<dbReference type="EMBL" id="QWIQ01000001">
    <property type="protein sequence ID" value="RMZ18763.1"/>
    <property type="molecule type" value="Genomic_DNA"/>
</dbReference>
<dbReference type="PANTHER" id="PTHR34144">
    <property type="entry name" value="CHROMOSOME 8, WHOLE GENOME SHOTGUN SEQUENCE"/>
    <property type="match status" value="1"/>
</dbReference>
<comment type="caution">
    <text evidence="2">The sequence shown here is derived from an EMBL/GenBank/DDBJ whole genome shotgun (WGS) entry which is preliminary data.</text>
</comment>
<feature type="transmembrane region" description="Helical" evidence="1">
    <location>
        <begin position="44"/>
        <end position="62"/>
    </location>
</feature>